<gene>
    <name evidence="4" type="ORF">CWD77_13675</name>
</gene>
<proteinExistence type="predicted"/>
<reference evidence="4 5" key="1">
    <citation type="submission" date="2017-11" db="EMBL/GenBank/DDBJ databases">
        <title>Rhodohalobacter 15182 sp. nov., isolated from a salt lake.</title>
        <authorList>
            <person name="Han S."/>
        </authorList>
    </citation>
    <scope>NUCLEOTIDE SEQUENCE [LARGE SCALE GENOMIC DNA]</scope>
    <source>
        <strain evidence="4 5">15182</strain>
    </source>
</reference>
<feature type="coiled-coil region" evidence="1">
    <location>
        <begin position="438"/>
        <end position="483"/>
    </location>
</feature>
<evidence type="ECO:0000256" key="3">
    <source>
        <dbReference type="SAM" id="Phobius"/>
    </source>
</evidence>
<evidence type="ECO:0000256" key="2">
    <source>
        <dbReference type="SAM" id="MobiDB-lite"/>
    </source>
</evidence>
<dbReference type="PANTHER" id="PTHR30203">
    <property type="entry name" value="OUTER MEMBRANE CATION EFFLUX PROTEIN"/>
    <property type="match status" value="1"/>
</dbReference>
<keyword evidence="1" id="KW-0175">Coiled coil</keyword>
<keyword evidence="3" id="KW-1133">Transmembrane helix</keyword>
<organism evidence="4 5">
    <name type="scientific">Rhodohalobacter barkolensis</name>
    <dbReference type="NCBI Taxonomy" id="2053187"/>
    <lineage>
        <taxon>Bacteria</taxon>
        <taxon>Pseudomonadati</taxon>
        <taxon>Balneolota</taxon>
        <taxon>Balneolia</taxon>
        <taxon>Balneolales</taxon>
        <taxon>Balneolaceae</taxon>
        <taxon>Rhodohalobacter</taxon>
    </lineage>
</organism>
<keyword evidence="3" id="KW-0472">Membrane</keyword>
<name>A0A2N0VE55_9BACT</name>
<dbReference type="EMBL" id="PISP01000006">
    <property type="protein sequence ID" value="PKD42463.1"/>
    <property type="molecule type" value="Genomic_DNA"/>
</dbReference>
<dbReference type="PANTHER" id="PTHR30203:SF24">
    <property type="entry name" value="BLR4935 PROTEIN"/>
    <property type="match status" value="1"/>
</dbReference>
<dbReference type="AlphaFoldDB" id="A0A2N0VE55"/>
<dbReference type="Gene3D" id="1.20.1600.10">
    <property type="entry name" value="Outer membrane efflux proteins (OEP)"/>
    <property type="match status" value="1"/>
</dbReference>
<accession>A0A2N0VE55</accession>
<feature type="region of interest" description="Disordered" evidence="2">
    <location>
        <begin position="1"/>
        <end position="23"/>
    </location>
</feature>
<evidence type="ECO:0008006" key="6">
    <source>
        <dbReference type="Google" id="ProtNLM"/>
    </source>
</evidence>
<evidence type="ECO:0000256" key="1">
    <source>
        <dbReference type="SAM" id="Coils"/>
    </source>
</evidence>
<sequence>MSSENRVLSIEKSPLEGSAEAKHRRGVFVRTHPLIPSLSHQNQRDMDGELENHLLPVPSNSGRGDRLRIIQLSDQECVNGFSNHDDFRSKLSVRSEHTPKSPLKRGLLITIAVLIVIFTGAFTNTLHAQGFESSPNQENTPLSLPLLGETSQYPQLEEYLQIAIEQNPELQSLQFLFEAERERANEFGVMPDPELNINYDFNPMMSESRLGRFSVSAMQMFPWFGTLGSKKEAQQFSAEAQRSMIDSRQLEILRDIQITWFDIAEVEEQIRIADETFKLVGDLEQLVEIRYETASTGQADILRIQMEKQRIQNRIENLEDKLWPLRAKFNELLNRETGEEVISAEPQQQAELPYSAEEIAQLAKNQNPVFETLSLQESALQQQERTAELSGRPSFGIGLEVMGRDFGPMSMFPDSKESFIGMATIRLPIYRSRTKSQKQQISSRLQAVEMERVQAENRISSDLESTQETLRSSNRSIELLDNELIPRARQVLDILSEEYTSGNARFDELLQIQRELLDLEFERVEAVVNQNKAMARIERLVGGLRNEFRD</sequence>
<dbReference type="GO" id="GO:0015562">
    <property type="term" value="F:efflux transmembrane transporter activity"/>
    <property type="evidence" value="ECO:0007669"/>
    <property type="project" value="InterPro"/>
</dbReference>
<evidence type="ECO:0000313" key="4">
    <source>
        <dbReference type="EMBL" id="PKD42463.1"/>
    </source>
</evidence>
<evidence type="ECO:0000313" key="5">
    <source>
        <dbReference type="Proteomes" id="UP000233398"/>
    </source>
</evidence>
<feature type="coiled-coil region" evidence="1">
    <location>
        <begin position="301"/>
        <end position="328"/>
    </location>
</feature>
<keyword evidence="5" id="KW-1185">Reference proteome</keyword>
<keyword evidence="3" id="KW-0812">Transmembrane</keyword>
<protein>
    <recommendedName>
        <fullName evidence="6">TolC family protein</fullName>
    </recommendedName>
</protein>
<dbReference type="SUPFAM" id="SSF56954">
    <property type="entry name" value="Outer membrane efflux proteins (OEP)"/>
    <property type="match status" value="1"/>
</dbReference>
<dbReference type="InterPro" id="IPR010131">
    <property type="entry name" value="MdtP/NodT-like"/>
</dbReference>
<dbReference type="OrthoDB" id="1680428at2"/>
<feature type="transmembrane region" description="Helical" evidence="3">
    <location>
        <begin position="107"/>
        <end position="126"/>
    </location>
</feature>
<dbReference type="Proteomes" id="UP000233398">
    <property type="component" value="Unassembled WGS sequence"/>
</dbReference>
<comment type="caution">
    <text evidence="4">The sequence shown here is derived from an EMBL/GenBank/DDBJ whole genome shotgun (WGS) entry which is preliminary data.</text>
</comment>